<feature type="region of interest" description="Disordered" evidence="1">
    <location>
        <begin position="66"/>
        <end position="93"/>
    </location>
</feature>
<dbReference type="CDD" id="cd19941">
    <property type="entry name" value="TIL"/>
    <property type="match status" value="1"/>
</dbReference>
<dbReference type="SUPFAM" id="SSF49329">
    <property type="entry name" value="Cu,Zn superoxide dismutase-like"/>
    <property type="match status" value="1"/>
</dbReference>
<name>A0A4U5LX54_STECR</name>
<reference evidence="2 3" key="2">
    <citation type="journal article" date="2019" name="G3 (Bethesda)">
        <title>Hybrid Assembly of the Genome of the Entomopathogenic Nematode Steinernema carpocapsae Identifies the X-Chromosome.</title>
        <authorList>
            <person name="Serra L."/>
            <person name="Macchietto M."/>
            <person name="Macias-Munoz A."/>
            <person name="McGill C.J."/>
            <person name="Rodriguez I.M."/>
            <person name="Rodriguez B."/>
            <person name="Murad R."/>
            <person name="Mortazavi A."/>
        </authorList>
    </citation>
    <scope>NUCLEOTIDE SEQUENCE [LARGE SCALE GENOMIC DNA]</scope>
    <source>
        <strain evidence="2 3">ALL</strain>
    </source>
</reference>
<keyword evidence="3" id="KW-1185">Reference proteome</keyword>
<protein>
    <recommendedName>
        <fullName evidence="4">Superoxide dismutase copper/zinc binding domain-containing protein</fullName>
    </recommendedName>
</protein>
<accession>A0A4U5LX54</accession>
<evidence type="ECO:0000256" key="1">
    <source>
        <dbReference type="SAM" id="MobiDB-lite"/>
    </source>
</evidence>
<dbReference type="GO" id="GO:0046872">
    <property type="term" value="F:metal ion binding"/>
    <property type="evidence" value="ECO:0007669"/>
    <property type="project" value="InterPro"/>
</dbReference>
<evidence type="ECO:0000313" key="2">
    <source>
        <dbReference type="EMBL" id="TKR60787.1"/>
    </source>
</evidence>
<reference evidence="2 3" key="1">
    <citation type="journal article" date="2015" name="Genome Biol.">
        <title>Comparative genomics of Steinernema reveals deeply conserved gene regulatory networks.</title>
        <authorList>
            <person name="Dillman A.R."/>
            <person name="Macchietto M."/>
            <person name="Porter C.F."/>
            <person name="Rogers A."/>
            <person name="Williams B."/>
            <person name="Antoshechkin I."/>
            <person name="Lee M.M."/>
            <person name="Goodwin Z."/>
            <person name="Lu X."/>
            <person name="Lewis E.E."/>
            <person name="Goodrich-Blair H."/>
            <person name="Stock S.P."/>
            <person name="Adams B.J."/>
            <person name="Sternberg P.W."/>
            <person name="Mortazavi A."/>
        </authorList>
    </citation>
    <scope>NUCLEOTIDE SEQUENCE [LARGE SCALE GENOMIC DNA]</scope>
    <source>
        <strain evidence="2 3">ALL</strain>
    </source>
</reference>
<dbReference type="EMBL" id="AZBU02000011">
    <property type="protein sequence ID" value="TKR60787.1"/>
    <property type="molecule type" value="Genomic_DNA"/>
</dbReference>
<dbReference type="GO" id="GO:0006801">
    <property type="term" value="P:superoxide metabolic process"/>
    <property type="evidence" value="ECO:0007669"/>
    <property type="project" value="InterPro"/>
</dbReference>
<dbReference type="STRING" id="34508.A0A4U5LX54"/>
<evidence type="ECO:0008006" key="4">
    <source>
        <dbReference type="Google" id="ProtNLM"/>
    </source>
</evidence>
<dbReference type="Proteomes" id="UP000298663">
    <property type="component" value="Unassembled WGS sequence"/>
</dbReference>
<comment type="caution">
    <text evidence="2">The sequence shown here is derived from an EMBL/GenBank/DDBJ whole genome shotgun (WGS) entry which is preliminary data.</text>
</comment>
<sequence length="237" mass="25621">MACDNLNPDFCSPCISGCFCKLGLVFENSKNWTSSRCIPISKCPKVTLEQNQSVQQAKPIEEITVFQRRKPVKPSPSTPTSSSPKPLPKDNCTQPAIDRELTAAVQLFDSKFKLVASFVFSQNAKSLIELVGTVQQSLLYGEHALAVHAFGDPTAGCRRVGPVYHVLNPGRTTLAFIGLVNSTTSDVRKVLNWPEATNLGQIAGRSLAIHESTNPEIGAPIACGVIGLSKREKSDLN</sequence>
<organism evidence="2 3">
    <name type="scientific">Steinernema carpocapsae</name>
    <name type="common">Entomopathogenic nematode</name>
    <dbReference type="NCBI Taxonomy" id="34508"/>
    <lineage>
        <taxon>Eukaryota</taxon>
        <taxon>Metazoa</taxon>
        <taxon>Ecdysozoa</taxon>
        <taxon>Nematoda</taxon>
        <taxon>Chromadorea</taxon>
        <taxon>Rhabditida</taxon>
        <taxon>Tylenchina</taxon>
        <taxon>Panagrolaimomorpha</taxon>
        <taxon>Strongyloidoidea</taxon>
        <taxon>Steinernematidae</taxon>
        <taxon>Steinernema</taxon>
    </lineage>
</organism>
<gene>
    <name evidence="2" type="ORF">L596_027982</name>
</gene>
<evidence type="ECO:0000313" key="3">
    <source>
        <dbReference type="Proteomes" id="UP000298663"/>
    </source>
</evidence>
<dbReference type="Gene3D" id="2.60.40.200">
    <property type="entry name" value="Superoxide dismutase, copper/zinc binding domain"/>
    <property type="match status" value="1"/>
</dbReference>
<dbReference type="OrthoDB" id="6236007at2759"/>
<proteinExistence type="predicted"/>
<dbReference type="InterPro" id="IPR036423">
    <property type="entry name" value="SOD-like_Cu/Zn_dom_sf"/>
</dbReference>
<dbReference type="AlphaFoldDB" id="A0A4U5LX54"/>